<evidence type="ECO:0000259" key="6">
    <source>
        <dbReference type="Pfam" id="PF04677"/>
    </source>
</evidence>
<dbReference type="Pfam" id="PF04676">
    <property type="entry name" value="CwfJ_C_2"/>
    <property type="match status" value="1"/>
</dbReference>
<dbReference type="PANTHER" id="PTHR12072:SF4">
    <property type="entry name" value="CWF19-LIKE PROTEIN 1"/>
    <property type="match status" value="1"/>
</dbReference>
<evidence type="ECO:0000256" key="3">
    <source>
        <dbReference type="ARBA" id="ARBA00022833"/>
    </source>
</evidence>
<evidence type="ECO:0008006" key="10">
    <source>
        <dbReference type="Google" id="ProtNLM"/>
    </source>
</evidence>
<dbReference type="Proteomes" id="UP001437256">
    <property type="component" value="Unassembled WGS sequence"/>
</dbReference>
<feature type="region of interest" description="Disordered" evidence="4">
    <location>
        <begin position="283"/>
        <end position="340"/>
    </location>
</feature>
<dbReference type="CDD" id="cd07380">
    <property type="entry name" value="MPP_CWF19_N"/>
    <property type="match status" value="1"/>
</dbReference>
<name>A0ABR2ZEB1_9AGAR</name>
<dbReference type="Gene3D" id="3.30.428.10">
    <property type="entry name" value="HIT-like"/>
    <property type="match status" value="1"/>
</dbReference>
<gene>
    <name evidence="8" type="ORF">AAF712_013238</name>
</gene>
<keyword evidence="9" id="KW-1185">Reference proteome</keyword>
<dbReference type="InterPro" id="IPR036265">
    <property type="entry name" value="HIT-like_sf"/>
</dbReference>
<dbReference type="InterPro" id="IPR025829">
    <property type="entry name" value="Zn_knuckle_CX2CX3GHX4C"/>
</dbReference>
<protein>
    <recommendedName>
        <fullName evidence="10">CCHC-type domain-containing protein</fullName>
    </recommendedName>
</protein>
<dbReference type="InterPro" id="IPR040194">
    <property type="entry name" value="Cwf19-like"/>
</dbReference>
<dbReference type="InterPro" id="IPR006768">
    <property type="entry name" value="Cwf19-like_C_dom-1"/>
</dbReference>
<evidence type="ECO:0000256" key="1">
    <source>
        <dbReference type="ARBA" id="ARBA00022723"/>
    </source>
</evidence>
<evidence type="ECO:0000256" key="2">
    <source>
        <dbReference type="ARBA" id="ARBA00022771"/>
    </source>
</evidence>
<keyword evidence="2" id="KW-0863">Zinc-finger</keyword>
<keyword evidence="3" id="KW-0862">Zinc</keyword>
<feature type="domain" description="Cwf19-like C-terminal" evidence="6">
    <location>
        <begin position="433"/>
        <end position="569"/>
    </location>
</feature>
<feature type="domain" description="Zinc knuckle CX2CX3GHX4C" evidence="7">
    <location>
        <begin position="338"/>
        <end position="358"/>
    </location>
</feature>
<evidence type="ECO:0000313" key="9">
    <source>
        <dbReference type="Proteomes" id="UP001437256"/>
    </source>
</evidence>
<evidence type="ECO:0000259" key="7">
    <source>
        <dbReference type="Pfam" id="PF13696"/>
    </source>
</evidence>
<evidence type="ECO:0000313" key="8">
    <source>
        <dbReference type="EMBL" id="KAL0060002.1"/>
    </source>
</evidence>
<comment type="caution">
    <text evidence="8">The sequence shown here is derived from an EMBL/GenBank/DDBJ whole genome shotgun (WGS) entry which is preliminary data.</text>
</comment>
<dbReference type="Pfam" id="PF13696">
    <property type="entry name" value="zf-CCHC_2"/>
    <property type="match status" value="1"/>
</dbReference>
<accession>A0ABR2ZEB1</accession>
<sequence length="668" mass="73108">MTTEAKAVKILTVGSAVGSIKDLFAKVKAIDAKHGKFDFVLCLGDFFGPLGQQTGDSEDQVSMLLEGKLEVPIECYIMQGENPIPDAVIQKFAKTGGELCKNVFLMSKSGLVTTANGLRVACLGGVYNEDGFASPFFSSHSIERLLSNTLTTSSSSTKQDYKSLASIQSSSASSQLVDILITNTWPDSASQFSAVPIPGEGVAFGGAVPLDDVVRRIKPKYHFAACGGKPPVFWEREPYVWEDEPGGRLARFVSLGAFGGEPPASGKKQRWFYAFSITPNAPPAPRPANATRNPFTDGVSRPPKRSFDDAGGENYIFGNVQHPGKRVRQDAAQNGKPPPGYKCRRCESSEHFINDCPERSKPPEGYVCKICNTAISYAIVRRDMRLGILVVENPRKDTFVERAEVKRTTWMIVRWRTKGRVAENKGEEGRGGHRRRLDVTSECWFCLANPNLAKHLIVSIGTECYVTLPKGQIIPTQSAADHVDVPGGGHVLIVPISHFPTYTTIPSDLAPPIVEETEKYKSALRAFYAKHFCVPVFFEVGRISGKGGHAHVQAVPIPNKLKDKVENAFVTEGRTQGIDFEEDPEGALEACQGGRGGYFRVDLPDGRKMVHLIKDHVPFGIQFGRQVLVNLLNIPERLDWKACTLSEDEDRADAAAFKTTFAPFDPSG</sequence>
<dbReference type="PANTHER" id="PTHR12072">
    <property type="entry name" value="CWF19, CELL CYCLE CONTROL PROTEIN"/>
    <property type="match status" value="1"/>
</dbReference>
<organism evidence="8 9">
    <name type="scientific">Marasmius tenuissimus</name>
    <dbReference type="NCBI Taxonomy" id="585030"/>
    <lineage>
        <taxon>Eukaryota</taxon>
        <taxon>Fungi</taxon>
        <taxon>Dikarya</taxon>
        <taxon>Basidiomycota</taxon>
        <taxon>Agaricomycotina</taxon>
        <taxon>Agaricomycetes</taxon>
        <taxon>Agaricomycetidae</taxon>
        <taxon>Agaricales</taxon>
        <taxon>Marasmiineae</taxon>
        <taxon>Marasmiaceae</taxon>
        <taxon>Marasmius</taxon>
    </lineage>
</organism>
<reference evidence="8 9" key="1">
    <citation type="submission" date="2024-05" db="EMBL/GenBank/DDBJ databases">
        <title>A draft genome resource for the thread blight pathogen Marasmius tenuissimus strain MS-2.</title>
        <authorList>
            <person name="Yulfo-Soto G.E."/>
            <person name="Baruah I.K."/>
            <person name="Amoako-Attah I."/>
            <person name="Bukari Y."/>
            <person name="Meinhardt L.W."/>
            <person name="Bailey B.A."/>
            <person name="Cohen S.P."/>
        </authorList>
    </citation>
    <scope>NUCLEOTIDE SEQUENCE [LARGE SCALE GENOMIC DNA]</scope>
    <source>
        <strain evidence="8 9">MS-2</strain>
    </source>
</reference>
<dbReference type="SUPFAM" id="SSF54197">
    <property type="entry name" value="HIT-like"/>
    <property type="match status" value="1"/>
</dbReference>
<feature type="domain" description="Cwf19-like protein C-terminal" evidence="5">
    <location>
        <begin position="597"/>
        <end position="665"/>
    </location>
</feature>
<dbReference type="EMBL" id="JBBXMP010000197">
    <property type="protein sequence ID" value="KAL0060002.1"/>
    <property type="molecule type" value="Genomic_DNA"/>
</dbReference>
<dbReference type="InterPro" id="IPR006767">
    <property type="entry name" value="Cwf19-like_C_dom-2"/>
</dbReference>
<evidence type="ECO:0000256" key="4">
    <source>
        <dbReference type="SAM" id="MobiDB-lite"/>
    </source>
</evidence>
<evidence type="ECO:0000259" key="5">
    <source>
        <dbReference type="Pfam" id="PF04676"/>
    </source>
</evidence>
<dbReference type="Pfam" id="PF04677">
    <property type="entry name" value="CwfJ_C_1"/>
    <property type="match status" value="1"/>
</dbReference>
<proteinExistence type="predicted"/>
<keyword evidence="1" id="KW-0479">Metal-binding</keyword>